<evidence type="ECO:0000259" key="3">
    <source>
        <dbReference type="Pfam" id="PF00155"/>
    </source>
</evidence>
<comment type="cofactor">
    <cofactor evidence="1">
        <name>pyridoxal 5'-phosphate</name>
        <dbReference type="ChEBI" id="CHEBI:597326"/>
    </cofactor>
</comment>
<dbReference type="EC" id="2.3.1.29" evidence="4"/>
<dbReference type="RefSeq" id="WP_012004039.1">
    <property type="nucleotide sequence ID" value="NC_009828.1"/>
</dbReference>
<dbReference type="Gene3D" id="3.40.640.10">
    <property type="entry name" value="Type I PLP-dependent aspartate aminotransferase-like (Major domain)"/>
    <property type="match status" value="1"/>
</dbReference>
<dbReference type="SUPFAM" id="SSF53383">
    <property type="entry name" value="PLP-dependent transferases"/>
    <property type="match status" value="1"/>
</dbReference>
<dbReference type="InterPro" id="IPR004839">
    <property type="entry name" value="Aminotransferase_I/II_large"/>
</dbReference>
<dbReference type="eggNOG" id="COG0156">
    <property type="taxonomic scope" value="Bacteria"/>
</dbReference>
<dbReference type="HOGENOM" id="CLU_015846_11_0_0"/>
<dbReference type="InterPro" id="IPR015422">
    <property type="entry name" value="PyrdxlP-dep_Trfase_small"/>
</dbReference>
<dbReference type="GO" id="GO:0030170">
    <property type="term" value="F:pyridoxal phosphate binding"/>
    <property type="evidence" value="ECO:0007669"/>
    <property type="project" value="InterPro"/>
</dbReference>
<reference evidence="4 5" key="2">
    <citation type="journal article" date="2009" name="Proc. Natl. Acad. Sci. U.S.A.">
        <title>On the chimeric nature, thermophilic origin, and phylogenetic placement of the Thermotogales.</title>
        <authorList>
            <person name="Zhaxybayeva O."/>
            <person name="Swithers K.S."/>
            <person name="Lapierre P."/>
            <person name="Fournier G.P."/>
            <person name="Bickhart D.M."/>
            <person name="DeBoy R.T."/>
            <person name="Nelson K.E."/>
            <person name="Nesbo C.L."/>
            <person name="Doolittle W.F."/>
            <person name="Gogarten J.P."/>
            <person name="Noll K.M."/>
        </authorList>
    </citation>
    <scope>NUCLEOTIDE SEQUENCE [LARGE SCALE GENOMIC DNA]</scope>
    <source>
        <strain evidence="5">ATCC BAA-301 / DSM 14385 / NBRC 107922 / TMO</strain>
    </source>
</reference>
<dbReference type="Proteomes" id="UP000002016">
    <property type="component" value="Chromosome"/>
</dbReference>
<keyword evidence="5" id="KW-1185">Reference proteome</keyword>
<evidence type="ECO:0000313" key="5">
    <source>
        <dbReference type="Proteomes" id="UP000002016"/>
    </source>
</evidence>
<gene>
    <name evidence="4" type="ordered locus">Tlet_2009</name>
</gene>
<dbReference type="STRING" id="416591.Tlet_2009"/>
<protein>
    <submittedName>
        <fullName evidence="4">Glycine C-acetyltransferase</fullName>
        <ecNumber evidence="4">2.3.1.29</ecNumber>
    </submittedName>
</protein>
<dbReference type="KEGG" id="tle:Tlet_2009"/>
<dbReference type="EMBL" id="CP000812">
    <property type="protein sequence ID" value="ABV34563.1"/>
    <property type="molecule type" value="Genomic_DNA"/>
</dbReference>
<evidence type="ECO:0000313" key="4">
    <source>
        <dbReference type="EMBL" id="ABV34563.1"/>
    </source>
</evidence>
<dbReference type="AlphaFoldDB" id="A8F8S9"/>
<dbReference type="Pfam" id="PF00155">
    <property type="entry name" value="Aminotran_1_2"/>
    <property type="match status" value="1"/>
</dbReference>
<sequence length="411" mass="46480">MPLSRITGVLRDELERLSMEGRAKGKEFVIVDVKKPQGKKGPRFLLKGYGDREFIRMNSNSYLGMSLKDEIIKIEEEAARKYGVGPGAVRFISGTYFPHRELEKKLAQFHSREDAMIYSAAYVTVIGVISSLVTDETIIISDELNHNCIINAIKLSRPKDKFVYKHLDMEDLEEKIRNSTGRARRLIIVTDGVFSMRGDYAPLHRIAEIVNHYDSNFEENIITIVDDSHGVGAFGSTGRGTEEMTGAMADILIGTLGKAFGVNGGYVVSNETLTTYLREKAITYIYSNPITPAEAACALRVLEILDSEEGEMRLKHLRELAERFRKGLSEAGYETIASEHPIVPLLVRDTRRTLDIVKYLLDNGILATGLNYPVVPKGDETIRFQINADHTDYDIDYVLEILRKYRKYRWS</sequence>
<dbReference type="InterPro" id="IPR015424">
    <property type="entry name" value="PyrdxlP-dep_Trfase"/>
</dbReference>
<keyword evidence="4" id="KW-0012">Acyltransferase</keyword>
<feature type="domain" description="Aminotransferase class I/classII large" evidence="3">
    <location>
        <begin position="53"/>
        <end position="401"/>
    </location>
</feature>
<dbReference type="OrthoDB" id="9807157at2"/>
<evidence type="ECO:0000256" key="2">
    <source>
        <dbReference type="ARBA" id="ARBA00022679"/>
    </source>
</evidence>
<name>A8F8S9_PSELT</name>
<dbReference type="GO" id="GO:0008890">
    <property type="term" value="F:glycine C-acetyltransferase activity"/>
    <property type="evidence" value="ECO:0007669"/>
    <property type="project" value="UniProtKB-EC"/>
</dbReference>
<evidence type="ECO:0000256" key="1">
    <source>
        <dbReference type="ARBA" id="ARBA00001933"/>
    </source>
</evidence>
<dbReference type="InterPro" id="IPR050087">
    <property type="entry name" value="AON_synthase_class-II"/>
</dbReference>
<reference evidence="4 5" key="1">
    <citation type="submission" date="2007-08" db="EMBL/GenBank/DDBJ databases">
        <title>Complete sequence of Thermotoga lettingae TMO.</title>
        <authorList>
            <consortium name="US DOE Joint Genome Institute"/>
            <person name="Copeland A."/>
            <person name="Lucas S."/>
            <person name="Lapidus A."/>
            <person name="Barry K."/>
            <person name="Glavina del Rio T."/>
            <person name="Dalin E."/>
            <person name="Tice H."/>
            <person name="Pitluck S."/>
            <person name="Foster B."/>
            <person name="Bruce D."/>
            <person name="Schmutz J."/>
            <person name="Larimer F."/>
            <person name="Land M."/>
            <person name="Hauser L."/>
            <person name="Kyrpides N."/>
            <person name="Mikhailova N."/>
            <person name="Nelson K."/>
            <person name="Gogarten J.P."/>
            <person name="Noll K."/>
            <person name="Richardson P."/>
        </authorList>
    </citation>
    <scope>NUCLEOTIDE SEQUENCE [LARGE SCALE GENOMIC DNA]</scope>
    <source>
        <strain evidence="5">ATCC BAA-301 / DSM 14385 / NBRC 107922 / TMO</strain>
    </source>
</reference>
<dbReference type="PANTHER" id="PTHR13693">
    <property type="entry name" value="CLASS II AMINOTRANSFERASE/8-AMINO-7-OXONONANOATE SYNTHASE"/>
    <property type="match status" value="1"/>
</dbReference>
<organism evidence="4 5">
    <name type="scientific">Pseudothermotoga lettingae (strain ATCC BAA-301 / DSM 14385 / NBRC 107922 / TMO)</name>
    <name type="common">Thermotoga lettingae</name>
    <dbReference type="NCBI Taxonomy" id="416591"/>
    <lineage>
        <taxon>Bacteria</taxon>
        <taxon>Thermotogati</taxon>
        <taxon>Thermotogota</taxon>
        <taxon>Thermotogae</taxon>
        <taxon>Thermotogales</taxon>
        <taxon>Thermotogaceae</taxon>
        <taxon>Pseudothermotoga</taxon>
    </lineage>
</organism>
<keyword evidence="2 4" id="KW-0808">Transferase</keyword>
<dbReference type="Gene3D" id="3.90.1150.10">
    <property type="entry name" value="Aspartate Aminotransferase, domain 1"/>
    <property type="match status" value="1"/>
</dbReference>
<accession>A8F8S9</accession>
<proteinExistence type="predicted"/>
<dbReference type="InterPro" id="IPR015421">
    <property type="entry name" value="PyrdxlP-dep_Trfase_major"/>
</dbReference>